<name>A0A1U8A2P0_NELNU</name>
<gene>
    <name evidence="3" type="primary">LOC104596105</name>
</gene>
<dbReference type="RefSeq" id="XP_010255438.1">
    <property type="nucleotide sequence ID" value="XM_010257136.1"/>
</dbReference>
<evidence type="ECO:0000313" key="3">
    <source>
        <dbReference type="RefSeq" id="XP_010255438.1"/>
    </source>
</evidence>
<sequence length="207" mass="22853">MAKVYPGSSSSSSSSNLTSKREAFTIWMKSLVLHGSGCTVFDSKGEILYRVDNYNTKGNNQVYLMDRRGHVLFLIHRKKGRVFGVGCWEGYKCDADGTEEISMKNPCFQVRKFCRILKPNPSYKVTLGLGCDHQNPSAFYSIDGLVGKSAYKIVEESGKLVAEVKQKQSSSGVVLGEDVLALVVEPHVDHSLVMGIVVVYGLINHQI</sequence>
<dbReference type="AlphaFoldDB" id="A0A1U8A2P0"/>
<dbReference type="OMA" id="WCRIVDG"/>
<dbReference type="Proteomes" id="UP000189703">
    <property type="component" value="Unplaced"/>
</dbReference>
<dbReference type="InterPro" id="IPR038595">
    <property type="entry name" value="LOR_sf"/>
</dbReference>
<proteinExistence type="inferred from homology"/>
<protein>
    <submittedName>
        <fullName evidence="3">Protein LURP-one-related 11-like</fullName>
    </submittedName>
</protein>
<organism evidence="2 3">
    <name type="scientific">Nelumbo nucifera</name>
    <name type="common">Sacred lotus</name>
    <dbReference type="NCBI Taxonomy" id="4432"/>
    <lineage>
        <taxon>Eukaryota</taxon>
        <taxon>Viridiplantae</taxon>
        <taxon>Streptophyta</taxon>
        <taxon>Embryophyta</taxon>
        <taxon>Tracheophyta</taxon>
        <taxon>Spermatophyta</taxon>
        <taxon>Magnoliopsida</taxon>
        <taxon>Proteales</taxon>
        <taxon>Nelumbonaceae</taxon>
        <taxon>Nelumbo</taxon>
    </lineage>
</organism>
<dbReference type="GeneID" id="104596105"/>
<dbReference type="Pfam" id="PF04525">
    <property type="entry name" value="LOR"/>
    <property type="match status" value="1"/>
</dbReference>
<reference evidence="3" key="1">
    <citation type="submission" date="2025-08" db="UniProtKB">
        <authorList>
            <consortium name="RefSeq"/>
        </authorList>
    </citation>
    <scope>IDENTIFICATION</scope>
</reference>
<dbReference type="eggNOG" id="ENOG502RYHC">
    <property type="taxonomic scope" value="Eukaryota"/>
</dbReference>
<dbReference type="KEGG" id="nnu:104596105"/>
<evidence type="ECO:0000256" key="1">
    <source>
        <dbReference type="ARBA" id="ARBA00005437"/>
    </source>
</evidence>
<dbReference type="Gene3D" id="2.40.160.200">
    <property type="entry name" value="LURP1-related"/>
    <property type="match status" value="1"/>
</dbReference>
<keyword evidence="2" id="KW-1185">Reference proteome</keyword>
<dbReference type="PANTHER" id="PTHR31087">
    <property type="match status" value="1"/>
</dbReference>
<dbReference type="InterPro" id="IPR007612">
    <property type="entry name" value="LOR"/>
</dbReference>
<comment type="similarity">
    <text evidence="1">Belongs to the LOR family.</text>
</comment>
<dbReference type="PANTHER" id="PTHR31087:SF153">
    <property type="entry name" value="PROTEIN LURP-ONE-RELATED 11"/>
    <property type="match status" value="1"/>
</dbReference>
<dbReference type="OrthoDB" id="652749at2759"/>
<accession>A0A1U8A2P0</accession>
<dbReference type="InParanoid" id="A0A1U8A2P0"/>
<dbReference type="InterPro" id="IPR025659">
    <property type="entry name" value="Tubby-like_C"/>
</dbReference>
<dbReference type="SUPFAM" id="SSF54518">
    <property type="entry name" value="Tubby C-terminal domain-like"/>
    <property type="match status" value="1"/>
</dbReference>
<evidence type="ECO:0000313" key="2">
    <source>
        <dbReference type="Proteomes" id="UP000189703"/>
    </source>
</evidence>